<evidence type="ECO:0000256" key="1">
    <source>
        <dbReference type="SAM" id="Phobius"/>
    </source>
</evidence>
<keyword evidence="1" id="KW-0472">Membrane</keyword>
<sequence>MYPALKVSWALGSSWAAPPGAVGVVDATFVVTIALSIAAVPALAVALRWWDRPAPRWARPAALLGGMVLTSIGASGLWTTWTDFFAGRLGPGDELVGLLVYGGWLVWGLSTITVSRRLQA</sequence>
<organism evidence="2 3">
    <name type="scientific">Promicromonospora aerolata</name>
    <dbReference type="NCBI Taxonomy" id="195749"/>
    <lineage>
        <taxon>Bacteria</taxon>
        <taxon>Bacillati</taxon>
        <taxon>Actinomycetota</taxon>
        <taxon>Actinomycetes</taxon>
        <taxon>Micrococcales</taxon>
        <taxon>Promicromonosporaceae</taxon>
        <taxon>Promicromonospora</taxon>
    </lineage>
</organism>
<keyword evidence="1" id="KW-1133">Transmembrane helix</keyword>
<keyword evidence="3" id="KW-1185">Reference proteome</keyword>
<feature type="transmembrane region" description="Helical" evidence="1">
    <location>
        <begin position="61"/>
        <end position="78"/>
    </location>
</feature>
<reference evidence="3" key="1">
    <citation type="journal article" date="2019" name="Int. J. Syst. Evol. Microbiol.">
        <title>The Global Catalogue of Microorganisms (GCM) 10K type strain sequencing project: providing services to taxonomists for standard genome sequencing and annotation.</title>
        <authorList>
            <consortium name="The Broad Institute Genomics Platform"/>
            <consortium name="The Broad Institute Genome Sequencing Center for Infectious Disease"/>
            <person name="Wu L."/>
            <person name="Ma J."/>
        </authorList>
    </citation>
    <scope>NUCLEOTIDE SEQUENCE [LARGE SCALE GENOMIC DNA]</scope>
    <source>
        <strain evidence="3">CCM 7043</strain>
    </source>
</reference>
<comment type="caution">
    <text evidence="2">The sequence shown here is derived from an EMBL/GenBank/DDBJ whole genome shotgun (WGS) entry which is preliminary data.</text>
</comment>
<gene>
    <name evidence="2" type="ORF">ACFSL2_08010</name>
</gene>
<proteinExistence type="predicted"/>
<keyword evidence="1" id="KW-0812">Transmembrane</keyword>
<evidence type="ECO:0000313" key="2">
    <source>
        <dbReference type="EMBL" id="MFD2025451.1"/>
    </source>
</evidence>
<dbReference type="Proteomes" id="UP001597338">
    <property type="component" value="Unassembled WGS sequence"/>
</dbReference>
<accession>A0ABW4V6H1</accession>
<name>A0ABW4V6H1_9MICO</name>
<evidence type="ECO:0000313" key="3">
    <source>
        <dbReference type="Proteomes" id="UP001597338"/>
    </source>
</evidence>
<dbReference type="EMBL" id="JBHUHF010000001">
    <property type="protein sequence ID" value="MFD2025451.1"/>
    <property type="molecule type" value="Genomic_DNA"/>
</dbReference>
<feature type="transmembrane region" description="Helical" evidence="1">
    <location>
        <begin position="26"/>
        <end position="49"/>
    </location>
</feature>
<protein>
    <submittedName>
        <fullName evidence="2">Uncharacterized protein</fullName>
    </submittedName>
</protein>
<feature type="transmembrane region" description="Helical" evidence="1">
    <location>
        <begin position="98"/>
        <end position="115"/>
    </location>
</feature>
<dbReference type="RefSeq" id="WP_377197345.1">
    <property type="nucleotide sequence ID" value="NZ_JBHUHF010000001.1"/>
</dbReference>